<dbReference type="Pfam" id="PF00155">
    <property type="entry name" value="Aminotran_1_2"/>
    <property type="match status" value="1"/>
</dbReference>
<comment type="caution">
    <text evidence="2">The sequence shown here is derived from an EMBL/GenBank/DDBJ whole genome shotgun (WGS) entry which is preliminary data.</text>
</comment>
<dbReference type="EMBL" id="MSCN01000001">
    <property type="protein sequence ID" value="PQJ78613.1"/>
    <property type="molecule type" value="Genomic_DNA"/>
</dbReference>
<evidence type="ECO:0000313" key="3">
    <source>
        <dbReference type="Proteomes" id="UP000238882"/>
    </source>
</evidence>
<evidence type="ECO:0000259" key="1">
    <source>
        <dbReference type="Pfam" id="PF00155"/>
    </source>
</evidence>
<name>A0A2S7WM16_9FLAO</name>
<dbReference type="AlphaFoldDB" id="A0A2S7WM16"/>
<gene>
    <name evidence="2" type="ORF">BTO18_05160</name>
</gene>
<organism evidence="2 3">
    <name type="scientific">Polaribacter porphyrae</name>
    <dbReference type="NCBI Taxonomy" id="1137780"/>
    <lineage>
        <taxon>Bacteria</taxon>
        <taxon>Pseudomonadati</taxon>
        <taxon>Bacteroidota</taxon>
        <taxon>Flavobacteriia</taxon>
        <taxon>Flavobacteriales</taxon>
        <taxon>Flavobacteriaceae</taxon>
    </lineage>
</organism>
<dbReference type="GO" id="GO:0030170">
    <property type="term" value="F:pyridoxal phosphate binding"/>
    <property type="evidence" value="ECO:0007669"/>
    <property type="project" value="InterPro"/>
</dbReference>
<dbReference type="InterPro" id="IPR015424">
    <property type="entry name" value="PyrdxlP-dep_Trfase"/>
</dbReference>
<proteinExistence type="predicted"/>
<dbReference type="InterPro" id="IPR004839">
    <property type="entry name" value="Aminotransferase_I/II_large"/>
</dbReference>
<dbReference type="PANTHER" id="PTHR43510:SF1">
    <property type="entry name" value="AMINOTRANSFERASE FUNCTION, HYPOTHETICAL (EUROFUNG)"/>
    <property type="match status" value="1"/>
</dbReference>
<dbReference type="InterPro" id="IPR015422">
    <property type="entry name" value="PyrdxlP-dep_Trfase_small"/>
</dbReference>
<keyword evidence="3" id="KW-1185">Reference proteome</keyword>
<dbReference type="Proteomes" id="UP000238882">
    <property type="component" value="Unassembled WGS sequence"/>
</dbReference>
<dbReference type="CDD" id="cd00609">
    <property type="entry name" value="AAT_like"/>
    <property type="match status" value="1"/>
</dbReference>
<reference evidence="2 3" key="1">
    <citation type="submission" date="2016-12" db="EMBL/GenBank/DDBJ databases">
        <title>Trade-off between light-utilization and light-protection in marine flavobacteria.</title>
        <authorList>
            <person name="Kumagai Y."/>
            <person name="Yoshizawa S."/>
            <person name="Kogure K."/>
            <person name="Iwasaki W."/>
        </authorList>
    </citation>
    <scope>NUCLEOTIDE SEQUENCE [LARGE SCALE GENOMIC DNA]</scope>
    <source>
        <strain evidence="2 3">NBRC 108759</strain>
    </source>
</reference>
<protein>
    <recommendedName>
        <fullName evidence="1">Aminotransferase class I/classII large domain-containing protein</fullName>
    </recommendedName>
</protein>
<dbReference type="Gene3D" id="3.90.1150.10">
    <property type="entry name" value="Aspartate Aminotransferase, domain 1"/>
    <property type="match status" value="1"/>
</dbReference>
<dbReference type="OrthoDB" id="594134at2"/>
<dbReference type="RefSeq" id="WP_105015201.1">
    <property type="nucleotide sequence ID" value="NZ_MSCN01000001.1"/>
</dbReference>
<dbReference type="SUPFAM" id="SSF53383">
    <property type="entry name" value="PLP-dependent transferases"/>
    <property type="match status" value="1"/>
</dbReference>
<feature type="domain" description="Aminotransferase class I/classII large" evidence="1">
    <location>
        <begin position="19"/>
        <end position="350"/>
    </location>
</feature>
<dbReference type="InterPro" id="IPR015421">
    <property type="entry name" value="PyrdxlP-dep_Trfase_major"/>
</dbReference>
<evidence type="ECO:0000313" key="2">
    <source>
        <dbReference type="EMBL" id="PQJ78613.1"/>
    </source>
</evidence>
<sequence>MKFPNNDIITLLDERLEFNLAESTNKDLILKEIWDDNFSNELKNLKLEYGTSQGNENLRQKIGEKLHVDKSQIVITNGAVFGIFLSMLCLCEKNDEIITVQPNFPPTLDLIESLGFKKVVIKLSFEEEYQIDVNKLFDLITEKTRLIILVSPLNPTGTIHSKSEILKISNRLNEQYLNCKLMIDETYREATYGNNTIIPTYAGLRDNIITISSLSKCHGTPGLRIGWLQSNNENFIEQVKIAKMDTVISNSVLDEFVASKVLEKEDEIFKSRRIHSIKGLEITKKWVEQNNQFINWIEPKAGALCCIKLNEERFTKSNIDEFYSTSKKAEIQIAVGEWFGASKRYFRLGFGYMEIEKLDLTLNKLSKILISTASKKQKNEI</sequence>
<dbReference type="PANTHER" id="PTHR43510">
    <property type="entry name" value="AMINOTRANSFERASE FUNCTION, HYPOTHETICAL (EUROFUNG)"/>
    <property type="match status" value="1"/>
</dbReference>
<accession>A0A2S7WM16</accession>
<dbReference type="Gene3D" id="3.40.640.10">
    <property type="entry name" value="Type I PLP-dependent aspartate aminotransferase-like (Major domain)"/>
    <property type="match status" value="1"/>
</dbReference>